<protein>
    <submittedName>
        <fullName evidence="2">Uncharacterized protein</fullName>
    </submittedName>
</protein>
<name>A0A9Q1GEM8_SYNKA</name>
<sequence>MHQLPTYNDSWNLPTAIAHHTNSPEDTDPPTRTPGLERTIRLKGGGHRLPPQSSREQSLKRLQLHSETAVSFLHIREERPPLPAPCPAHYHLSAQKRRAPPGTAVFGIGTPGAESVRGAGSRGCQHISSAGSPEGPSPTVAPPLRYRDPRGSPAACKRQDVLTVLRSAAMLRSAPTLR</sequence>
<accession>A0A9Q1GEM8</accession>
<reference evidence="2" key="1">
    <citation type="journal article" date="2023" name="Science">
        <title>Genome structures resolve the early diversification of teleost fishes.</title>
        <authorList>
            <person name="Parey E."/>
            <person name="Louis A."/>
            <person name="Montfort J."/>
            <person name="Bouchez O."/>
            <person name="Roques C."/>
            <person name="Iampietro C."/>
            <person name="Lluch J."/>
            <person name="Castinel A."/>
            <person name="Donnadieu C."/>
            <person name="Desvignes T."/>
            <person name="Floi Bucao C."/>
            <person name="Jouanno E."/>
            <person name="Wen M."/>
            <person name="Mejri S."/>
            <person name="Dirks R."/>
            <person name="Jansen H."/>
            <person name="Henkel C."/>
            <person name="Chen W.J."/>
            <person name="Zahm M."/>
            <person name="Cabau C."/>
            <person name="Klopp C."/>
            <person name="Thompson A.W."/>
            <person name="Robinson-Rechavi M."/>
            <person name="Braasch I."/>
            <person name="Lecointre G."/>
            <person name="Bobe J."/>
            <person name="Postlethwait J.H."/>
            <person name="Berthelot C."/>
            <person name="Roest Crollius H."/>
            <person name="Guiguen Y."/>
        </authorList>
    </citation>
    <scope>NUCLEOTIDE SEQUENCE</scope>
    <source>
        <strain evidence="2">WJC10195</strain>
    </source>
</reference>
<dbReference type="EMBL" id="JAINUF010000001">
    <property type="protein sequence ID" value="KAJ8382161.1"/>
    <property type="molecule type" value="Genomic_DNA"/>
</dbReference>
<gene>
    <name evidence="2" type="ORF">SKAU_G00029390</name>
</gene>
<comment type="caution">
    <text evidence="2">The sequence shown here is derived from an EMBL/GenBank/DDBJ whole genome shotgun (WGS) entry which is preliminary data.</text>
</comment>
<evidence type="ECO:0000313" key="2">
    <source>
        <dbReference type="EMBL" id="KAJ8382161.1"/>
    </source>
</evidence>
<evidence type="ECO:0000313" key="3">
    <source>
        <dbReference type="Proteomes" id="UP001152622"/>
    </source>
</evidence>
<dbReference type="Proteomes" id="UP001152622">
    <property type="component" value="Chromosome 1"/>
</dbReference>
<feature type="region of interest" description="Disordered" evidence="1">
    <location>
        <begin position="111"/>
        <end position="158"/>
    </location>
</feature>
<evidence type="ECO:0000256" key="1">
    <source>
        <dbReference type="SAM" id="MobiDB-lite"/>
    </source>
</evidence>
<feature type="region of interest" description="Disordered" evidence="1">
    <location>
        <begin position="16"/>
        <end position="56"/>
    </location>
</feature>
<proteinExistence type="predicted"/>
<dbReference type="AlphaFoldDB" id="A0A9Q1GEM8"/>
<organism evidence="2 3">
    <name type="scientific">Synaphobranchus kaupii</name>
    <name type="common">Kaup's arrowtooth eel</name>
    <dbReference type="NCBI Taxonomy" id="118154"/>
    <lineage>
        <taxon>Eukaryota</taxon>
        <taxon>Metazoa</taxon>
        <taxon>Chordata</taxon>
        <taxon>Craniata</taxon>
        <taxon>Vertebrata</taxon>
        <taxon>Euteleostomi</taxon>
        <taxon>Actinopterygii</taxon>
        <taxon>Neopterygii</taxon>
        <taxon>Teleostei</taxon>
        <taxon>Anguilliformes</taxon>
        <taxon>Synaphobranchidae</taxon>
        <taxon>Synaphobranchus</taxon>
    </lineage>
</organism>
<keyword evidence="3" id="KW-1185">Reference proteome</keyword>